<reference evidence="2" key="1">
    <citation type="submission" date="2022-02" db="EMBL/GenBank/DDBJ databases">
        <authorList>
            <person name="Henning P.M."/>
            <person name="McCubbin A.G."/>
            <person name="Shore J.S."/>
        </authorList>
    </citation>
    <scope>NUCLEOTIDE SEQUENCE</scope>
    <source>
        <strain evidence="2">F60SS</strain>
        <tissue evidence="2">Leaves</tissue>
    </source>
</reference>
<keyword evidence="1" id="KW-0677">Repeat</keyword>
<dbReference type="OrthoDB" id="1358188at2759"/>
<dbReference type="Proteomes" id="UP001141552">
    <property type="component" value="Unassembled WGS sequence"/>
</dbReference>
<evidence type="ECO:0000313" key="2">
    <source>
        <dbReference type="EMBL" id="KAJ4842124.1"/>
    </source>
</evidence>
<comment type="caution">
    <text evidence="2">The sequence shown here is derived from an EMBL/GenBank/DDBJ whole genome shotgun (WGS) entry which is preliminary data.</text>
</comment>
<name>A0A9Q0G4E3_9ROSI</name>
<dbReference type="GO" id="GO:0009451">
    <property type="term" value="P:RNA modification"/>
    <property type="evidence" value="ECO:0007669"/>
    <property type="project" value="InterPro"/>
</dbReference>
<dbReference type="Pfam" id="PF01535">
    <property type="entry name" value="PPR"/>
    <property type="match status" value="2"/>
</dbReference>
<dbReference type="GO" id="GO:0003723">
    <property type="term" value="F:RNA binding"/>
    <property type="evidence" value="ECO:0007669"/>
    <property type="project" value="InterPro"/>
</dbReference>
<dbReference type="AlphaFoldDB" id="A0A9Q0G4E3"/>
<dbReference type="Gene3D" id="1.25.40.10">
    <property type="entry name" value="Tetratricopeptide repeat domain"/>
    <property type="match status" value="1"/>
</dbReference>
<dbReference type="PANTHER" id="PTHR47926">
    <property type="entry name" value="PENTATRICOPEPTIDE REPEAT-CONTAINING PROTEIN"/>
    <property type="match status" value="1"/>
</dbReference>
<dbReference type="EMBL" id="JAKUCV010002588">
    <property type="protein sequence ID" value="KAJ4842124.1"/>
    <property type="molecule type" value="Genomic_DNA"/>
</dbReference>
<evidence type="ECO:0000313" key="3">
    <source>
        <dbReference type="Proteomes" id="UP001141552"/>
    </source>
</evidence>
<reference evidence="2" key="2">
    <citation type="journal article" date="2023" name="Plants (Basel)">
        <title>Annotation of the Turnera subulata (Passifloraceae) Draft Genome Reveals the S-Locus Evolved after the Divergence of Turneroideae from Passifloroideae in a Stepwise Manner.</title>
        <authorList>
            <person name="Henning P.M."/>
            <person name="Roalson E.H."/>
            <person name="Mir W."/>
            <person name="McCubbin A.G."/>
            <person name="Shore J.S."/>
        </authorList>
    </citation>
    <scope>NUCLEOTIDE SEQUENCE</scope>
    <source>
        <strain evidence="2">F60SS</strain>
    </source>
</reference>
<accession>A0A9Q0G4E3</accession>
<feature type="non-terminal residue" evidence="2">
    <location>
        <position position="1"/>
    </location>
</feature>
<gene>
    <name evidence="2" type="ORF">Tsubulata_022090</name>
</gene>
<dbReference type="InterPro" id="IPR002885">
    <property type="entry name" value="PPR_rpt"/>
</dbReference>
<evidence type="ECO:0000256" key="1">
    <source>
        <dbReference type="ARBA" id="ARBA00022737"/>
    </source>
</evidence>
<sequence length="161" mass="18095">MSNGLGAWSHIGAFRLGTEILGSAIRGCCDGIDIVRNALIYHQKKKRNALITMYGRCRDFKRANTLFQSIGNALVDMYARSRQVFEARRVLDLIRRKDEKTYTSLISVQKSAGCAWIYVGSGFVRFLAGDMSKANTSEIYLLVDGLTEQMKDSHFDAVKPF</sequence>
<organism evidence="2 3">
    <name type="scientific">Turnera subulata</name>
    <dbReference type="NCBI Taxonomy" id="218843"/>
    <lineage>
        <taxon>Eukaryota</taxon>
        <taxon>Viridiplantae</taxon>
        <taxon>Streptophyta</taxon>
        <taxon>Embryophyta</taxon>
        <taxon>Tracheophyta</taxon>
        <taxon>Spermatophyta</taxon>
        <taxon>Magnoliopsida</taxon>
        <taxon>eudicotyledons</taxon>
        <taxon>Gunneridae</taxon>
        <taxon>Pentapetalae</taxon>
        <taxon>rosids</taxon>
        <taxon>fabids</taxon>
        <taxon>Malpighiales</taxon>
        <taxon>Passifloraceae</taxon>
        <taxon>Turnera</taxon>
    </lineage>
</organism>
<protein>
    <submittedName>
        <fullName evidence="2">Uncharacterized protein</fullName>
    </submittedName>
</protein>
<dbReference type="InterPro" id="IPR046960">
    <property type="entry name" value="PPR_At4g14850-like_plant"/>
</dbReference>
<dbReference type="InterPro" id="IPR011990">
    <property type="entry name" value="TPR-like_helical_dom_sf"/>
</dbReference>
<proteinExistence type="predicted"/>
<keyword evidence="3" id="KW-1185">Reference proteome</keyword>